<keyword evidence="2" id="KW-1185">Reference proteome</keyword>
<dbReference type="AlphaFoldDB" id="A0A378VKB6"/>
<accession>A0A378VKB6</accession>
<proteinExistence type="predicted"/>
<dbReference type="InterPro" id="IPR007922">
    <property type="entry name" value="DciA-like"/>
</dbReference>
<dbReference type="EMBL" id="UGRO01000002">
    <property type="protein sequence ID" value="SUA17425.1"/>
    <property type="molecule type" value="Genomic_DNA"/>
</dbReference>
<protein>
    <submittedName>
        <fullName evidence="1">Protein of uncharacterized function (DUF721)</fullName>
    </submittedName>
</protein>
<dbReference type="Proteomes" id="UP000254193">
    <property type="component" value="Unassembled WGS sequence"/>
</dbReference>
<gene>
    <name evidence="1" type="ORF">NCTC10616_01092</name>
</gene>
<evidence type="ECO:0000313" key="2">
    <source>
        <dbReference type="Proteomes" id="UP000254193"/>
    </source>
</evidence>
<dbReference type="RefSeq" id="WP_003708665.1">
    <property type="nucleotide sequence ID" value="NZ_LR590477.1"/>
</dbReference>
<dbReference type="Pfam" id="PF05258">
    <property type="entry name" value="DciA"/>
    <property type="match status" value="1"/>
</dbReference>
<reference evidence="1 2" key="1">
    <citation type="submission" date="2018-06" db="EMBL/GenBank/DDBJ databases">
        <authorList>
            <consortium name="Pathogen Informatics"/>
            <person name="Doyle S."/>
        </authorList>
    </citation>
    <scope>NUCLEOTIDE SEQUENCE [LARGE SCALE GENOMIC DNA]</scope>
    <source>
        <strain evidence="1 2">NCTC10616</strain>
    </source>
</reference>
<name>A0A378VKB6_NEILA</name>
<organism evidence="1 2">
    <name type="scientific">Neisseria lactamica</name>
    <dbReference type="NCBI Taxonomy" id="486"/>
    <lineage>
        <taxon>Bacteria</taxon>
        <taxon>Pseudomonadati</taxon>
        <taxon>Pseudomonadota</taxon>
        <taxon>Betaproteobacteria</taxon>
        <taxon>Neisseriales</taxon>
        <taxon>Neisseriaceae</taxon>
        <taxon>Neisseria</taxon>
    </lineage>
</organism>
<evidence type="ECO:0000313" key="1">
    <source>
        <dbReference type="EMBL" id="SUA17425.1"/>
    </source>
</evidence>
<sequence length="140" mass="15074">MDLEQLGRRDALLSGLLRQAGEWRRLDAAVKGLLPANLHPHFQTACVEDGRLILLAANNMAASRLKMIAPSVLPKLAGLDESVRSVAVKVVPKREGLPKTNTLHLSPAALESLNSAAADLEGRHPELSEALAELVRKHGE</sequence>